<feature type="transmembrane region" description="Helical" evidence="1">
    <location>
        <begin position="12"/>
        <end position="33"/>
    </location>
</feature>
<reference evidence="2" key="1">
    <citation type="submission" date="2014-09" db="EMBL/GenBank/DDBJ databases">
        <authorList>
            <person name="Magalhaes I.L.F."/>
            <person name="Oliveira U."/>
            <person name="Santos F.R."/>
            <person name="Vidigal T.H.D.A."/>
            <person name="Brescovit A.D."/>
            <person name="Santos A.J."/>
        </authorList>
    </citation>
    <scope>NUCLEOTIDE SEQUENCE</scope>
    <source>
        <tissue evidence="2">Shoot tissue taken approximately 20 cm above the soil surface</tissue>
    </source>
</reference>
<dbReference type="AlphaFoldDB" id="A0A0A9A740"/>
<feature type="transmembrane region" description="Helical" evidence="1">
    <location>
        <begin position="45"/>
        <end position="78"/>
    </location>
</feature>
<accession>A0A0A9A740</accession>
<reference evidence="2" key="2">
    <citation type="journal article" date="2015" name="Data Brief">
        <title>Shoot transcriptome of the giant reed, Arundo donax.</title>
        <authorList>
            <person name="Barrero R.A."/>
            <person name="Guerrero F.D."/>
            <person name="Moolhuijzen P."/>
            <person name="Goolsby J.A."/>
            <person name="Tidwell J."/>
            <person name="Bellgard S.E."/>
            <person name="Bellgard M.I."/>
        </authorList>
    </citation>
    <scope>NUCLEOTIDE SEQUENCE</scope>
    <source>
        <tissue evidence="2">Shoot tissue taken approximately 20 cm above the soil surface</tissue>
    </source>
</reference>
<sequence length="86" mass="9153">MAPLTIRSIPSFVIFILLPISALAMVLAIIRIIISTRASITRSTVAAVVIMFPTSSVPIVIFTTPAAFLIAVSSLTAISVTITPRW</sequence>
<name>A0A0A9A740_ARUDO</name>
<evidence type="ECO:0000256" key="1">
    <source>
        <dbReference type="SAM" id="Phobius"/>
    </source>
</evidence>
<protein>
    <submittedName>
        <fullName evidence="2">Uncharacterized protein</fullName>
    </submittedName>
</protein>
<dbReference type="EMBL" id="GBRH01253080">
    <property type="protein sequence ID" value="JAD44815.1"/>
    <property type="molecule type" value="Transcribed_RNA"/>
</dbReference>
<keyword evidence="1" id="KW-1133">Transmembrane helix</keyword>
<evidence type="ECO:0000313" key="2">
    <source>
        <dbReference type="EMBL" id="JAD44815.1"/>
    </source>
</evidence>
<proteinExistence type="predicted"/>
<keyword evidence="1" id="KW-0472">Membrane</keyword>
<organism evidence="2">
    <name type="scientific">Arundo donax</name>
    <name type="common">Giant reed</name>
    <name type="synonym">Donax arundinaceus</name>
    <dbReference type="NCBI Taxonomy" id="35708"/>
    <lineage>
        <taxon>Eukaryota</taxon>
        <taxon>Viridiplantae</taxon>
        <taxon>Streptophyta</taxon>
        <taxon>Embryophyta</taxon>
        <taxon>Tracheophyta</taxon>
        <taxon>Spermatophyta</taxon>
        <taxon>Magnoliopsida</taxon>
        <taxon>Liliopsida</taxon>
        <taxon>Poales</taxon>
        <taxon>Poaceae</taxon>
        <taxon>PACMAD clade</taxon>
        <taxon>Arundinoideae</taxon>
        <taxon>Arundineae</taxon>
        <taxon>Arundo</taxon>
    </lineage>
</organism>
<keyword evidence="1" id="KW-0812">Transmembrane</keyword>